<dbReference type="GO" id="GO:0005524">
    <property type="term" value="F:ATP binding"/>
    <property type="evidence" value="ECO:0007669"/>
    <property type="project" value="UniProtKB-UniRule"/>
</dbReference>
<dbReference type="NCBIfam" id="TIGR00017">
    <property type="entry name" value="cmk"/>
    <property type="match status" value="1"/>
</dbReference>
<evidence type="ECO:0000313" key="10">
    <source>
        <dbReference type="EMBL" id="SNV35980.1"/>
    </source>
</evidence>
<dbReference type="EMBL" id="LT906441">
    <property type="protein sequence ID" value="SNV35980.1"/>
    <property type="molecule type" value="Genomic_DNA"/>
</dbReference>
<evidence type="ECO:0000256" key="1">
    <source>
        <dbReference type="ARBA" id="ARBA00009427"/>
    </source>
</evidence>
<dbReference type="SUPFAM" id="SSF52540">
    <property type="entry name" value="P-loop containing nucleoside triphosphate hydrolases"/>
    <property type="match status" value="1"/>
</dbReference>
<dbReference type="Gene3D" id="3.40.50.300">
    <property type="entry name" value="P-loop containing nucleotide triphosphate hydrolases"/>
    <property type="match status" value="1"/>
</dbReference>
<comment type="similarity">
    <text evidence="1 8">Belongs to the cytidylate kinase family. Type 1 subfamily.</text>
</comment>
<dbReference type="InterPro" id="IPR011994">
    <property type="entry name" value="Cytidylate_kinase_dom"/>
</dbReference>
<keyword evidence="2 8" id="KW-0808">Transferase</keyword>
<dbReference type="GO" id="GO:0036430">
    <property type="term" value="F:CMP kinase activity"/>
    <property type="evidence" value="ECO:0007669"/>
    <property type="project" value="RHEA"/>
</dbReference>
<accession>A0A239WPE7</accession>
<gene>
    <name evidence="8 10" type="primary">cmk</name>
    <name evidence="10" type="ORF">SAMEA4412665_01303</name>
</gene>
<evidence type="ECO:0000256" key="7">
    <source>
        <dbReference type="ARBA" id="ARBA00048478"/>
    </source>
</evidence>
<comment type="catalytic activity">
    <reaction evidence="6 8">
        <text>dCMP + ATP = dCDP + ADP</text>
        <dbReference type="Rhea" id="RHEA:25094"/>
        <dbReference type="ChEBI" id="CHEBI:30616"/>
        <dbReference type="ChEBI" id="CHEBI:57566"/>
        <dbReference type="ChEBI" id="CHEBI:58593"/>
        <dbReference type="ChEBI" id="CHEBI:456216"/>
        <dbReference type="EC" id="2.7.4.25"/>
    </reaction>
</comment>
<evidence type="ECO:0000313" key="11">
    <source>
        <dbReference type="Proteomes" id="UP000215332"/>
    </source>
</evidence>
<keyword evidence="5 8" id="KW-0067">ATP-binding</keyword>
<dbReference type="InterPro" id="IPR027417">
    <property type="entry name" value="P-loop_NTPase"/>
</dbReference>
<dbReference type="HAMAP" id="MF_00238">
    <property type="entry name" value="Cytidyl_kinase_type1"/>
    <property type="match status" value="1"/>
</dbReference>
<evidence type="ECO:0000256" key="2">
    <source>
        <dbReference type="ARBA" id="ARBA00022679"/>
    </source>
</evidence>
<feature type="domain" description="Cytidylate kinase" evidence="9">
    <location>
        <begin position="10"/>
        <end position="222"/>
    </location>
</feature>
<evidence type="ECO:0000259" key="9">
    <source>
        <dbReference type="Pfam" id="PF02224"/>
    </source>
</evidence>
<dbReference type="Pfam" id="PF02224">
    <property type="entry name" value="Cytidylate_kin"/>
    <property type="match status" value="1"/>
</dbReference>
<sequence>MARVNGEMVIAIDGPSGSGKSSTSRMVATQLGLAHLDTGSMYRALACAVSHAGIDPQDEPDKVIDLAGSADIEVDTRPGHDTLIIDEVDVTEEIRDPRTSARVSAVATIPQVRVLLVERMRDIVEQNDRRIVVEGRDITTVVCPDAQVRVLLVADPAVRMARRARELGEGVDHNQIHDQIVRRDRDDATVSQFETPAPGVTLIDSTSLGLDEVVARVMALAEQVGRRSSWRSAANLTEIM</sequence>
<dbReference type="eggNOG" id="COG0283">
    <property type="taxonomic scope" value="Bacteria"/>
</dbReference>
<dbReference type="GO" id="GO:0036431">
    <property type="term" value="F:dCMP kinase activity"/>
    <property type="evidence" value="ECO:0007669"/>
    <property type="project" value="InterPro"/>
</dbReference>
<evidence type="ECO:0000256" key="8">
    <source>
        <dbReference type="HAMAP-Rule" id="MF_00238"/>
    </source>
</evidence>
<dbReference type="GO" id="GO:0006220">
    <property type="term" value="P:pyrimidine nucleotide metabolic process"/>
    <property type="evidence" value="ECO:0007669"/>
    <property type="project" value="UniProtKB-UniRule"/>
</dbReference>
<dbReference type="CDD" id="cd02020">
    <property type="entry name" value="CMPK"/>
    <property type="match status" value="1"/>
</dbReference>
<evidence type="ECO:0000256" key="6">
    <source>
        <dbReference type="ARBA" id="ARBA00047615"/>
    </source>
</evidence>
<comment type="subcellular location">
    <subcellularLocation>
        <location evidence="8">Cytoplasm</location>
    </subcellularLocation>
</comment>
<keyword evidence="3 8" id="KW-0547">Nucleotide-binding</keyword>
<protein>
    <recommendedName>
        <fullName evidence="8">Cytidylate kinase</fullName>
        <shortName evidence="8">CK</shortName>
        <ecNumber evidence="8">2.7.4.25</ecNumber>
    </recommendedName>
    <alternativeName>
        <fullName evidence="8">Cytidine monophosphate kinase</fullName>
        <shortName evidence="8">CMP kinase</shortName>
    </alternativeName>
</protein>
<dbReference type="InterPro" id="IPR003136">
    <property type="entry name" value="Cytidylate_kin"/>
</dbReference>
<dbReference type="GO" id="GO:0005737">
    <property type="term" value="C:cytoplasm"/>
    <property type="evidence" value="ECO:0007669"/>
    <property type="project" value="UniProtKB-SubCell"/>
</dbReference>
<evidence type="ECO:0000256" key="5">
    <source>
        <dbReference type="ARBA" id="ARBA00022840"/>
    </source>
</evidence>
<organism evidence="10 11">
    <name type="scientific">Cutibacterium granulosum</name>
    <dbReference type="NCBI Taxonomy" id="33011"/>
    <lineage>
        <taxon>Bacteria</taxon>
        <taxon>Bacillati</taxon>
        <taxon>Actinomycetota</taxon>
        <taxon>Actinomycetes</taxon>
        <taxon>Propionibacteriales</taxon>
        <taxon>Propionibacteriaceae</taxon>
        <taxon>Cutibacterium</taxon>
    </lineage>
</organism>
<comment type="catalytic activity">
    <reaction evidence="7 8">
        <text>CMP + ATP = CDP + ADP</text>
        <dbReference type="Rhea" id="RHEA:11600"/>
        <dbReference type="ChEBI" id="CHEBI:30616"/>
        <dbReference type="ChEBI" id="CHEBI:58069"/>
        <dbReference type="ChEBI" id="CHEBI:60377"/>
        <dbReference type="ChEBI" id="CHEBI:456216"/>
        <dbReference type="EC" id="2.7.4.25"/>
    </reaction>
</comment>
<dbReference type="AlphaFoldDB" id="A0A239WPE7"/>
<dbReference type="EC" id="2.7.4.25" evidence="8"/>
<evidence type="ECO:0000256" key="3">
    <source>
        <dbReference type="ARBA" id="ARBA00022741"/>
    </source>
</evidence>
<dbReference type="Proteomes" id="UP000215332">
    <property type="component" value="Chromosome 1"/>
</dbReference>
<keyword evidence="4 8" id="KW-0418">Kinase</keyword>
<name>A0A239WPE7_9ACTN</name>
<dbReference type="KEGG" id="cgrn:4412665_01303"/>
<reference evidence="10 11" key="1">
    <citation type="submission" date="2017-06" db="EMBL/GenBank/DDBJ databases">
        <authorList>
            <consortium name="Pathogen Informatics"/>
        </authorList>
    </citation>
    <scope>NUCLEOTIDE SEQUENCE [LARGE SCALE GENOMIC DNA]</scope>
    <source>
        <strain evidence="10 11">NCTC11865</strain>
    </source>
</reference>
<feature type="binding site" evidence="8">
    <location>
        <begin position="14"/>
        <end position="22"/>
    </location>
    <ligand>
        <name>ATP</name>
        <dbReference type="ChEBI" id="CHEBI:30616"/>
    </ligand>
</feature>
<evidence type="ECO:0000256" key="4">
    <source>
        <dbReference type="ARBA" id="ARBA00022777"/>
    </source>
</evidence>
<proteinExistence type="inferred from homology"/>
<keyword evidence="8" id="KW-0963">Cytoplasm</keyword>